<dbReference type="Proteomes" id="UP000215767">
    <property type="component" value="Unassembled WGS sequence"/>
</dbReference>
<keyword evidence="4" id="KW-0808">Transferase</keyword>
<evidence type="ECO:0000313" key="10">
    <source>
        <dbReference type="EMBL" id="OZI60405.1"/>
    </source>
</evidence>
<dbReference type="OrthoDB" id="8933800at2"/>
<feature type="transmembrane region" description="Helical" evidence="8">
    <location>
        <begin position="91"/>
        <end position="112"/>
    </location>
</feature>
<evidence type="ECO:0000256" key="6">
    <source>
        <dbReference type="ARBA" id="ARBA00022989"/>
    </source>
</evidence>
<reference evidence="11" key="1">
    <citation type="submission" date="2017-05" db="EMBL/GenBank/DDBJ databases">
        <title>Complete and WGS of Bordetella genogroups.</title>
        <authorList>
            <person name="Spilker T."/>
            <person name="Lipuma J."/>
        </authorList>
    </citation>
    <scope>NUCLEOTIDE SEQUENCE [LARGE SCALE GENOMIC DNA]</scope>
    <source>
        <strain evidence="11">AU8856</strain>
    </source>
</reference>
<keyword evidence="6 8" id="KW-1133">Transmembrane helix</keyword>
<dbReference type="Pfam" id="PF13231">
    <property type="entry name" value="PMT_2"/>
    <property type="match status" value="1"/>
</dbReference>
<comment type="caution">
    <text evidence="10">The sequence shown here is derived from an EMBL/GenBank/DDBJ whole genome shotgun (WGS) entry which is preliminary data.</text>
</comment>
<dbReference type="GO" id="GO:0009103">
    <property type="term" value="P:lipopolysaccharide biosynthetic process"/>
    <property type="evidence" value="ECO:0007669"/>
    <property type="project" value="UniProtKB-ARBA"/>
</dbReference>
<gene>
    <name evidence="10" type="ORF">CAL28_13325</name>
</gene>
<keyword evidence="7 8" id="KW-0472">Membrane</keyword>
<dbReference type="EMBL" id="NEVS01000004">
    <property type="protein sequence ID" value="OZI60405.1"/>
    <property type="molecule type" value="Genomic_DNA"/>
</dbReference>
<feature type="transmembrane region" description="Helical" evidence="8">
    <location>
        <begin position="360"/>
        <end position="381"/>
    </location>
</feature>
<dbReference type="PANTHER" id="PTHR33908">
    <property type="entry name" value="MANNOSYLTRANSFERASE YKCB-RELATED"/>
    <property type="match status" value="1"/>
</dbReference>
<feature type="domain" description="Glycosyltransferase RgtA/B/C/D-like" evidence="9">
    <location>
        <begin position="70"/>
        <end position="230"/>
    </location>
</feature>
<evidence type="ECO:0000256" key="7">
    <source>
        <dbReference type="ARBA" id="ARBA00023136"/>
    </source>
</evidence>
<dbReference type="InterPro" id="IPR038731">
    <property type="entry name" value="RgtA/B/C-like"/>
</dbReference>
<dbReference type="GO" id="GO:0016763">
    <property type="term" value="F:pentosyltransferase activity"/>
    <property type="evidence" value="ECO:0007669"/>
    <property type="project" value="TreeGrafter"/>
</dbReference>
<evidence type="ECO:0000256" key="3">
    <source>
        <dbReference type="ARBA" id="ARBA00022676"/>
    </source>
</evidence>
<evidence type="ECO:0000256" key="2">
    <source>
        <dbReference type="ARBA" id="ARBA00022475"/>
    </source>
</evidence>
<evidence type="ECO:0000256" key="5">
    <source>
        <dbReference type="ARBA" id="ARBA00022692"/>
    </source>
</evidence>
<dbReference type="AlphaFoldDB" id="A0A261UFN6"/>
<feature type="transmembrane region" description="Helical" evidence="8">
    <location>
        <begin position="261"/>
        <end position="285"/>
    </location>
</feature>
<comment type="subcellular location">
    <subcellularLocation>
        <location evidence="1">Cell membrane</location>
        <topology evidence="1">Multi-pass membrane protein</topology>
    </subcellularLocation>
</comment>
<feature type="transmembrane region" description="Helical" evidence="8">
    <location>
        <begin position="208"/>
        <end position="228"/>
    </location>
</feature>
<protein>
    <recommendedName>
        <fullName evidence="9">Glycosyltransferase RgtA/B/C/D-like domain-containing protein</fullName>
    </recommendedName>
</protein>
<feature type="transmembrane region" description="Helical" evidence="8">
    <location>
        <begin position="24"/>
        <end position="44"/>
    </location>
</feature>
<evidence type="ECO:0000256" key="8">
    <source>
        <dbReference type="SAM" id="Phobius"/>
    </source>
</evidence>
<evidence type="ECO:0000259" key="9">
    <source>
        <dbReference type="Pfam" id="PF13231"/>
    </source>
</evidence>
<dbReference type="GO" id="GO:0005886">
    <property type="term" value="C:plasma membrane"/>
    <property type="evidence" value="ECO:0007669"/>
    <property type="project" value="UniProtKB-SubCell"/>
</dbReference>
<sequence>MAEILLPSYSSGNRVRADSDTGTVRLAVLLVIHAVVWTIASSLYRSNLDWAGDMLENYSWGIAWQAGYYKHPPLFAWIAAGWFSVFPHTDAAYFALSVVNAVLGVCGVVALARRFLPAREAAVAGLAMAVSPVYTTLAIKFNANTVLLSLWPWTAYFFVRYVQTGTRKAALAMGAAAGIAMLGKYFSVTLLAGLALAGLARPAWRARLMHPQVLLAVMAGTVVLWPHLRWLVENGMPTFGYARERMGEIARPLPAVAGDMVLYGLVQVAYLLPGMLFVLVLARHSRDRAAKLMLHGYVRRSLNRDLWWLSMGTFLAICALATATRTHLSSLWGNTQWFAITVFWLAVLGNAGIRMDTRRIPAVMAVYWAVVLALSAAGGYLKTVHHDKLAMEPRLELARAAHEVWDRRTGQPLRIVAGDDKEARAVAFYARGRIHYWDIFDASTTPWVKETDVRREGALFVCRDNDRHCRDTAAAFSGAAPLAVSVAKTSWGIRMPERHYILFVMPPGKEGGADVAAR</sequence>
<proteinExistence type="predicted"/>
<evidence type="ECO:0000313" key="11">
    <source>
        <dbReference type="Proteomes" id="UP000215767"/>
    </source>
</evidence>
<dbReference type="InterPro" id="IPR050297">
    <property type="entry name" value="LipidA_mod_glycosyltrf_83"/>
</dbReference>
<accession>A0A261UFN6</accession>
<feature type="transmembrane region" description="Helical" evidence="8">
    <location>
        <begin position="124"/>
        <end position="151"/>
    </location>
</feature>
<feature type="transmembrane region" description="Helical" evidence="8">
    <location>
        <begin position="171"/>
        <end position="196"/>
    </location>
</feature>
<dbReference type="PANTHER" id="PTHR33908:SF9">
    <property type="entry name" value="BLL5595 PROTEIN"/>
    <property type="match status" value="1"/>
</dbReference>
<keyword evidence="3" id="KW-0328">Glycosyltransferase</keyword>
<keyword evidence="11" id="KW-1185">Reference proteome</keyword>
<keyword evidence="5 8" id="KW-0812">Transmembrane</keyword>
<feature type="transmembrane region" description="Helical" evidence="8">
    <location>
        <begin position="306"/>
        <end position="323"/>
    </location>
</feature>
<evidence type="ECO:0000256" key="1">
    <source>
        <dbReference type="ARBA" id="ARBA00004651"/>
    </source>
</evidence>
<organism evidence="10 11">
    <name type="scientific">Bordetella genomosp. 11</name>
    <dbReference type="NCBI Taxonomy" id="1416808"/>
    <lineage>
        <taxon>Bacteria</taxon>
        <taxon>Pseudomonadati</taxon>
        <taxon>Pseudomonadota</taxon>
        <taxon>Betaproteobacteria</taxon>
        <taxon>Burkholderiales</taxon>
        <taxon>Alcaligenaceae</taxon>
        <taxon>Bordetella</taxon>
    </lineage>
</organism>
<keyword evidence="2" id="KW-1003">Cell membrane</keyword>
<evidence type="ECO:0000256" key="4">
    <source>
        <dbReference type="ARBA" id="ARBA00022679"/>
    </source>
</evidence>
<feature type="transmembrane region" description="Helical" evidence="8">
    <location>
        <begin position="335"/>
        <end position="353"/>
    </location>
</feature>
<name>A0A261UFN6_9BORD</name>